<dbReference type="PANTHER" id="PTHR43798">
    <property type="entry name" value="MONOACYLGLYCEROL LIPASE"/>
    <property type="match status" value="1"/>
</dbReference>
<organism evidence="2 3">
    <name type="scientific">Hyphomonas atlantica</name>
    <dbReference type="NCBI Taxonomy" id="1280948"/>
    <lineage>
        <taxon>Bacteria</taxon>
        <taxon>Pseudomonadati</taxon>
        <taxon>Pseudomonadota</taxon>
        <taxon>Alphaproteobacteria</taxon>
        <taxon>Hyphomonadales</taxon>
        <taxon>Hyphomonadaceae</taxon>
        <taxon>Hyphomonas</taxon>
    </lineage>
</organism>
<feature type="domain" description="AB hydrolase-1" evidence="1">
    <location>
        <begin position="37"/>
        <end position="273"/>
    </location>
</feature>
<name>A0A059EAF1_9PROT</name>
<dbReference type="PRINTS" id="PR00111">
    <property type="entry name" value="ABHYDROLASE"/>
</dbReference>
<reference evidence="2 3" key="1">
    <citation type="journal article" date="2014" name="Antonie Van Leeuwenhoek">
        <title>Hyphomonas beringensis sp. nov. and Hyphomonas chukchiensis sp. nov., isolated from surface seawater of the Bering Sea and Chukchi Sea.</title>
        <authorList>
            <person name="Li C."/>
            <person name="Lai Q."/>
            <person name="Li G."/>
            <person name="Dong C."/>
            <person name="Wang J."/>
            <person name="Liao Y."/>
            <person name="Shao Z."/>
        </authorList>
    </citation>
    <scope>NUCLEOTIDE SEQUENCE [LARGE SCALE GENOMIC DNA]</scope>
    <source>
        <strain evidence="2 3">22II1-22F38</strain>
    </source>
</reference>
<dbReference type="STRING" id="1280948.HY36_12395"/>
<sequence>MMTIWNDFLGCEIRYINTPNFGRVRIAESGKGEGKDPLFLLHGIGGHLEAYAKNVKPLSSDFHVIAYDFLNCGFSEKQDTAFNPVTLSEQLAEIMDVLGYQRANISGESLGGWVAGTFAGMYPERVIKIQLNTTGGIEITSEKGEKDMVELVELMKKSAGTPTYESTLLRMKWLMHEHNHHLLDEELVGTRLSIYSHPDMEVANKSIGAFAASDHHAFDIPLEKISCPTMFLWTRDNPIHTLDAAELACSKVAGASLYVMDADSKHWPQFEAPDEFNRVTRSFFLS</sequence>
<dbReference type="Gene3D" id="3.40.50.1820">
    <property type="entry name" value="alpha/beta hydrolase"/>
    <property type="match status" value="1"/>
</dbReference>
<evidence type="ECO:0000259" key="1">
    <source>
        <dbReference type="Pfam" id="PF00561"/>
    </source>
</evidence>
<dbReference type="InterPro" id="IPR050266">
    <property type="entry name" value="AB_hydrolase_sf"/>
</dbReference>
<keyword evidence="3" id="KW-1185">Reference proteome</keyword>
<evidence type="ECO:0000313" key="3">
    <source>
        <dbReference type="Proteomes" id="UP000024547"/>
    </source>
</evidence>
<accession>A0A059EAF1</accession>
<dbReference type="InterPro" id="IPR000073">
    <property type="entry name" value="AB_hydrolase_1"/>
</dbReference>
<dbReference type="Proteomes" id="UP000024547">
    <property type="component" value="Unassembled WGS sequence"/>
</dbReference>
<dbReference type="InterPro" id="IPR029058">
    <property type="entry name" value="AB_hydrolase_fold"/>
</dbReference>
<dbReference type="PATRIC" id="fig|1280948.3.peg.714"/>
<dbReference type="SUPFAM" id="SSF53474">
    <property type="entry name" value="alpha/beta-Hydrolases"/>
    <property type="match status" value="1"/>
</dbReference>
<proteinExistence type="predicted"/>
<dbReference type="AlphaFoldDB" id="A0A059EAF1"/>
<gene>
    <name evidence="2" type="ORF">HY36_12395</name>
</gene>
<evidence type="ECO:0000313" key="2">
    <source>
        <dbReference type="EMBL" id="KCZ64638.1"/>
    </source>
</evidence>
<protein>
    <recommendedName>
        <fullName evidence="1">AB hydrolase-1 domain-containing protein</fullName>
    </recommendedName>
</protein>
<dbReference type="EMBL" id="AWFH01000002">
    <property type="protein sequence ID" value="KCZ64638.1"/>
    <property type="molecule type" value="Genomic_DNA"/>
</dbReference>
<dbReference type="Pfam" id="PF00561">
    <property type="entry name" value="Abhydrolase_1"/>
    <property type="match status" value="1"/>
</dbReference>
<dbReference type="PANTHER" id="PTHR43798:SF28">
    <property type="entry name" value="AB HYDROLASE-1 DOMAIN-CONTAINING PROTEIN"/>
    <property type="match status" value="1"/>
</dbReference>
<dbReference type="eggNOG" id="COG0596">
    <property type="taxonomic scope" value="Bacteria"/>
</dbReference>
<comment type="caution">
    <text evidence="2">The sequence shown here is derived from an EMBL/GenBank/DDBJ whole genome shotgun (WGS) entry which is preliminary data.</text>
</comment>
<dbReference type="GO" id="GO:0016020">
    <property type="term" value="C:membrane"/>
    <property type="evidence" value="ECO:0007669"/>
    <property type="project" value="TreeGrafter"/>
</dbReference>